<name>A0AAN9G9Z1_9CAEN</name>
<dbReference type="PROSITE" id="PS51987">
    <property type="entry name" value="GS_CATALYTIC"/>
    <property type="match status" value="1"/>
</dbReference>
<dbReference type="InterPro" id="IPR036651">
    <property type="entry name" value="Gln_synt_N_sf"/>
</dbReference>
<dbReference type="Gene3D" id="3.30.590.10">
    <property type="entry name" value="Glutamine synthetase/guanido kinase, catalytic domain"/>
    <property type="match status" value="1"/>
</dbReference>
<dbReference type="GO" id="GO:0016020">
    <property type="term" value="C:membrane"/>
    <property type="evidence" value="ECO:0007669"/>
    <property type="project" value="TreeGrafter"/>
</dbReference>
<dbReference type="Pfam" id="PF00120">
    <property type="entry name" value="Gln-synt_C"/>
    <property type="match status" value="1"/>
</dbReference>
<accession>A0AAN9G9Z1</accession>
<evidence type="ECO:0000256" key="2">
    <source>
        <dbReference type="ARBA" id="ARBA00037583"/>
    </source>
</evidence>
<dbReference type="SUPFAM" id="SSF54368">
    <property type="entry name" value="Glutamine synthetase, N-terminal domain"/>
    <property type="match status" value="1"/>
</dbReference>
<dbReference type="GO" id="GO:0005737">
    <property type="term" value="C:cytoplasm"/>
    <property type="evidence" value="ECO:0007669"/>
    <property type="project" value="TreeGrafter"/>
</dbReference>
<evidence type="ECO:0000313" key="10">
    <source>
        <dbReference type="Proteomes" id="UP001374579"/>
    </source>
</evidence>
<dbReference type="InterPro" id="IPR008146">
    <property type="entry name" value="Gln_synth_cat_dom"/>
</dbReference>
<evidence type="ECO:0000256" key="6">
    <source>
        <dbReference type="PROSITE-ProRule" id="PRU01331"/>
    </source>
</evidence>
<evidence type="ECO:0000256" key="5">
    <source>
        <dbReference type="ARBA" id="ARBA00042675"/>
    </source>
</evidence>
<comment type="function">
    <text evidence="2">May act as a component of the cytoskeleton or as a chaperone for the reorganization of intermediate filament proteins during terminal differentiation in the lens. Does not seem to have enzymatic activity.</text>
</comment>
<comment type="caution">
    <text evidence="9">The sequence shown here is derived from an EMBL/GenBank/DDBJ whole genome shotgun (WGS) entry which is preliminary data.</text>
</comment>
<dbReference type="EMBL" id="JBAMIC010000011">
    <property type="protein sequence ID" value="KAK7101133.1"/>
    <property type="molecule type" value="Genomic_DNA"/>
</dbReference>
<dbReference type="SUPFAM" id="SSF55931">
    <property type="entry name" value="Glutamine synthetase/guanido kinase"/>
    <property type="match status" value="1"/>
</dbReference>
<evidence type="ECO:0000256" key="7">
    <source>
        <dbReference type="RuleBase" id="RU000384"/>
    </source>
</evidence>
<dbReference type="GO" id="GO:0004356">
    <property type="term" value="F:glutamine synthetase activity"/>
    <property type="evidence" value="ECO:0007669"/>
    <property type="project" value="InterPro"/>
</dbReference>
<dbReference type="GO" id="GO:0006542">
    <property type="term" value="P:glutamine biosynthetic process"/>
    <property type="evidence" value="ECO:0007669"/>
    <property type="project" value="InterPro"/>
</dbReference>
<comment type="subunit">
    <text evidence="3">Dodecamer. Interacts with BFSP2 and VIM.</text>
</comment>
<dbReference type="PANTHER" id="PTHR43407">
    <property type="entry name" value="GLUTAMINE SYNTHETASE"/>
    <property type="match status" value="1"/>
</dbReference>
<dbReference type="Proteomes" id="UP001374579">
    <property type="component" value="Unassembled WGS sequence"/>
</dbReference>
<proteinExistence type="inferred from homology"/>
<evidence type="ECO:0000256" key="4">
    <source>
        <dbReference type="ARBA" id="ARBA00039404"/>
    </source>
</evidence>
<feature type="domain" description="GS catalytic" evidence="8">
    <location>
        <begin position="120"/>
        <end position="452"/>
    </location>
</feature>
<dbReference type="AlphaFoldDB" id="A0AAN9G9Z1"/>
<protein>
    <recommendedName>
        <fullName evidence="4">Lengsin</fullName>
    </recommendedName>
    <alternativeName>
        <fullName evidence="5">Glutamate-ammonia ligase domain-containing protein 1</fullName>
    </alternativeName>
</protein>
<gene>
    <name evidence="9" type="ORF">V1264_023971</name>
</gene>
<comment type="similarity">
    <text evidence="1 6 7">Belongs to the glutamine synthetase family.</text>
</comment>
<organism evidence="9 10">
    <name type="scientific">Littorina saxatilis</name>
    <dbReference type="NCBI Taxonomy" id="31220"/>
    <lineage>
        <taxon>Eukaryota</taxon>
        <taxon>Metazoa</taxon>
        <taxon>Spiralia</taxon>
        <taxon>Lophotrochozoa</taxon>
        <taxon>Mollusca</taxon>
        <taxon>Gastropoda</taxon>
        <taxon>Caenogastropoda</taxon>
        <taxon>Littorinimorpha</taxon>
        <taxon>Littorinoidea</taxon>
        <taxon>Littorinidae</taxon>
        <taxon>Littorina</taxon>
    </lineage>
</organism>
<dbReference type="InterPro" id="IPR014746">
    <property type="entry name" value="Gln_synth/guanido_kin_cat_dom"/>
</dbReference>
<dbReference type="Gene3D" id="3.10.20.70">
    <property type="entry name" value="Glutamine synthetase, N-terminal domain"/>
    <property type="match status" value="1"/>
</dbReference>
<dbReference type="PANTHER" id="PTHR43407:SF1">
    <property type="entry name" value="LENGSIN"/>
    <property type="match status" value="1"/>
</dbReference>
<keyword evidence="10" id="KW-1185">Reference proteome</keyword>
<dbReference type="SMART" id="SM01230">
    <property type="entry name" value="Gln-synt_C"/>
    <property type="match status" value="1"/>
</dbReference>
<evidence type="ECO:0000256" key="3">
    <source>
        <dbReference type="ARBA" id="ARBA00038790"/>
    </source>
</evidence>
<sequence length="452" mass="50747">MAKALTLDEKKGAKGELDNLDYVYFAIPDINGIPRGQVIPQKFVKEKTEKGLYLGFATLYMGPNSECVPDMDIYKKFKNGTWMADPSTLQVTPWSDHNSRTTGMVLCDLTGEGVAEEADTRQMVKRLLDKLWNDHGLILKSAFEFEFSVYKMDDGTPLGSKHDQYLDLRSVQPDMDLLLELHEEMQQAGIDLTALAPEMGAGQWELNVEPSDGLAAADLAFHVKNAIKVFFRRRGYEATFMAVPQIGVCTILNMLHFNHSLWTPDGNNAMKDDVKDNAISDLALRWKAGLLRHGAAMKALCCPTVNCYRSYLYSDMFSARRAEWSVECRDTMIRCKVTNGNVFMENRLGTGPASPYLLMAAHLVAGMSGLQQEVTSPPPKDAEHAQVLPTSLDEALHALEKDDVMEEGLGKTFVSNYVTVKRHYEVIPYAKLSHESDAEKLEFERQKFFTTF</sequence>
<evidence type="ECO:0000313" key="9">
    <source>
        <dbReference type="EMBL" id="KAK7101133.1"/>
    </source>
</evidence>
<evidence type="ECO:0000256" key="1">
    <source>
        <dbReference type="ARBA" id="ARBA00009897"/>
    </source>
</evidence>
<evidence type="ECO:0000259" key="8">
    <source>
        <dbReference type="PROSITE" id="PS51987"/>
    </source>
</evidence>
<reference evidence="9 10" key="1">
    <citation type="submission" date="2024-02" db="EMBL/GenBank/DDBJ databases">
        <title>Chromosome-scale genome assembly of the rough periwinkle Littorina saxatilis.</title>
        <authorList>
            <person name="De Jode A."/>
            <person name="Faria R."/>
            <person name="Formenti G."/>
            <person name="Sims Y."/>
            <person name="Smith T.P."/>
            <person name="Tracey A."/>
            <person name="Wood J.M.D."/>
            <person name="Zagrodzka Z.B."/>
            <person name="Johannesson K."/>
            <person name="Butlin R.K."/>
            <person name="Leder E.H."/>
        </authorList>
    </citation>
    <scope>NUCLEOTIDE SEQUENCE [LARGE SCALE GENOMIC DNA]</scope>
    <source>
        <strain evidence="9">Snail1</strain>
        <tissue evidence="9">Muscle</tissue>
    </source>
</reference>